<feature type="domain" description="AAA+ ATPase" evidence="10">
    <location>
        <begin position="653"/>
        <end position="799"/>
    </location>
</feature>
<keyword evidence="5" id="KW-0547">Nucleotide-binding</keyword>
<feature type="compositionally biased region" description="Acidic residues" evidence="9">
    <location>
        <begin position="2418"/>
        <end position="2439"/>
    </location>
</feature>
<comment type="similarity">
    <text evidence="3">Belongs to the midasin family.</text>
</comment>
<dbReference type="GO" id="GO:0005730">
    <property type="term" value="C:nucleolus"/>
    <property type="evidence" value="ECO:0007669"/>
    <property type="project" value="UniProtKB-SubCell"/>
</dbReference>
<dbReference type="InParanoid" id="A0A0B2UDY3"/>
<evidence type="ECO:0000256" key="8">
    <source>
        <dbReference type="ARBA" id="ARBA00023242"/>
    </source>
</evidence>
<dbReference type="PANTHER" id="PTHR48103">
    <property type="entry name" value="MIDASIN-RELATED"/>
    <property type="match status" value="1"/>
</dbReference>
<feature type="compositionally biased region" description="Acidic residues" evidence="9">
    <location>
        <begin position="2459"/>
        <end position="2500"/>
    </location>
</feature>
<reference evidence="11 12" key="1">
    <citation type="journal article" date="2014" name="MBio">
        <title>The Ordospora colligata genome; evolution of extreme reduction in microsporidia and host-to-parasite horizontal gene transfer.</title>
        <authorList>
            <person name="Pombert J.-F."/>
            <person name="Haag K.L."/>
            <person name="Beidas S."/>
            <person name="Ebert D."/>
            <person name="Keeling P.J."/>
        </authorList>
    </citation>
    <scope>NUCLEOTIDE SEQUENCE [LARGE SCALE GENOMIC DNA]</scope>
    <source>
        <strain evidence="11 12">OC4</strain>
    </source>
</reference>
<organism evidence="11 12">
    <name type="scientific">Ordospora colligata OC4</name>
    <dbReference type="NCBI Taxonomy" id="1354746"/>
    <lineage>
        <taxon>Eukaryota</taxon>
        <taxon>Fungi</taxon>
        <taxon>Fungi incertae sedis</taxon>
        <taxon>Microsporidia</taxon>
        <taxon>Ordosporidae</taxon>
        <taxon>Ordospora</taxon>
    </lineage>
</organism>
<dbReference type="Pfam" id="PF17867">
    <property type="entry name" value="AAA_lid_7"/>
    <property type="match status" value="1"/>
</dbReference>
<dbReference type="Pfam" id="PF17865">
    <property type="entry name" value="AAA_lid_5"/>
    <property type="match status" value="1"/>
</dbReference>
<feature type="compositionally biased region" description="Polar residues" evidence="9">
    <location>
        <begin position="2441"/>
        <end position="2453"/>
    </location>
</feature>
<evidence type="ECO:0000256" key="4">
    <source>
        <dbReference type="ARBA" id="ARBA00017143"/>
    </source>
</evidence>
<dbReference type="SUPFAM" id="SSF52540">
    <property type="entry name" value="P-loop containing nucleoside triphosphate hydrolases"/>
    <property type="match status" value="5"/>
</dbReference>
<feature type="compositionally biased region" description="Acidic residues" evidence="9">
    <location>
        <begin position="2507"/>
        <end position="2540"/>
    </location>
</feature>
<dbReference type="GO" id="GO:0016887">
    <property type="term" value="F:ATP hydrolysis activity"/>
    <property type="evidence" value="ECO:0007669"/>
    <property type="project" value="InterPro"/>
</dbReference>
<dbReference type="InterPro" id="IPR041190">
    <property type="entry name" value="Midasin_AAA_lid_5"/>
</dbReference>
<dbReference type="Proteomes" id="UP000031056">
    <property type="component" value="Unassembled WGS sequence"/>
</dbReference>
<dbReference type="OrthoDB" id="5186at2759"/>
<dbReference type="FunCoup" id="A0A0B2UDY3">
    <property type="interactions" value="132"/>
</dbReference>
<dbReference type="GO" id="GO:0005654">
    <property type="term" value="C:nucleoplasm"/>
    <property type="evidence" value="ECO:0007669"/>
    <property type="project" value="UniProtKB-SubCell"/>
</dbReference>
<keyword evidence="7" id="KW-0143">Chaperone</keyword>
<feature type="domain" description="AAA+ ATPase" evidence="10">
    <location>
        <begin position="951"/>
        <end position="1114"/>
    </location>
</feature>
<evidence type="ECO:0000256" key="5">
    <source>
        <dbReference type="ARBA" id="ARBA00022741"/>
    </source>
</evidence>
<comment type="caution">
    <text evidence="11">The sequence shown here is derived from an EMBL/GenBank/DDBJ whole genome shotgun (WGS) entry which is preliminary data.</text>
</comment>
<dbReference type="PANTHER" id="PTHR48103:SF2">
    <property type="entry name" value="MIDASIN"/>
    <property type="match status" value="1"/>
</dbReference>
<feature type="domain" description="AAA+ ATPase" evidence="10">
    <location>
        <begin position="309"/>
        <end position="530"/>
    </location>
</feature>
<keyword evidence="6" id="KW-0067">ATP-binding</keyword>
<dbReference type="VEuPathDB" id="MicrosporidiaDB:M896_091800"/>
<dbReference type="FunFam" id="3.40.50.300:FF:000142">
    <property type="entry name" value="Midasin"/>
    <property type="match status" value="3"/>
</dbReference>
<evidence type="ECO:0000313" key="11">
    <source>
        <dbReference type="EMBL" id="KHN69251.1"/>
    </source>
</evidence>
<dbReference type="Gene3D" id="3.40.50.300">
    <property type="entry name" value="P-loop containing nucleotide triphosphate hydrolases"/>
    <property type="match status" value="5"/>
</dbReference>
<dbReference type="RefSeq" id="XP_014563293.1">
    <property type="nucleotide sequence ID" value="XM_014707807.1"/>
</dbReference>
<keyword evidence="12" id="KW-1185">Reference proteome</keyword>
<evidence type="ECO:0000256" key="2">
    <source>
        <dbReference type="ARBA" id="ARBA00004642"/>
    </source>
</evidence>
<dbReference type="InterPro" id="IPR011704">
    <property type="entry name" value="ATPase_dyneun-rel_AAA"/>
</dbReference>
<dbReference type="InterPro" id="IPR027417">
    <property type="entry name" value="P-loop_NTPase"/>
</dbReference>
<evidence type="ECO:0000256" key="6">
    <source>
        <dbReference type="ARBA" id="ARBA00022840"/>
    </source>
</evidence>
<dbReference type="InterPro" id="IPR040848">
    <property type="entry name" value="AAA_lid_7"/>
</dbReference>
<feature type="domain" description="AAA+ ATPase" evidence="10">
    <location>
        <begin position="1231"/>
        <end position="1379"/>
    </location>
</feature>
<dbReference type="GO" id="GO:0005524">
    <property type="term" value="F:ATP binding"/>
    <property type="evidence" value="ECO:0007669"/>
    <property type="project" value="UniProtKB-KW"/>
</dbReference>
<dbReference type="GO" id="GO:0000027">
    <property type="term" value="P:ribosomal large subunit assembly"/>
    <property type="evidence" value="ECO:0007669"/>
    <property type="project" value="TreeGrafter"/>
</dbReference>
<dbReference type="STRING" id="1354746.A0A0B2UDY3"/>
<comment type="subcellular location">
    <subcellularLocation>
        <location evidence="1">Nucleus</location>
        <location evidence="1">Nucleolus</location>
    </subcellularLocation>
    <subcellularLocation>
        <location evidence="2">Nucleus</location>
        <location evidence="2">Nucleoplasm</location>
    </subcellularLocation>
</comment>
<proteinExistence type="inferred from homology"/>
<dbReference type="EMBL" id="JOKQ01000009">
    <property type="protein sequence ID" value="KHN69251.1"/>
    <property type="molecule type" value="Genomic_DNA"/>
</dbReference>
<dbReference type="Pfam" id="PF07728">
    <property type="entry name" value="AAA_5"/>
    <property type="match status" value="4"/>
</dbReference>
<accession>A0A0B2UDY3</accession>
<dbReference type="GO" id="GO:0000055">
    <property type="term" value="P:ribosomal large subunit export from nucleus"/>
    <property type="evidence" value="ECO:0007669"/>
    <property type="project" value="TreeGrafter"/>
</dbReference>
<dbReference type="SMART" id="SM00382">
    <property type="entry name" value="AAA"/>
    <property type="match status" value="4"/>
</dbReference>
<sequence>MSNKKYRKEEIVMRVDEGQVECIREAISLMVPVVVYGEVGRSFLVSRMHREIVGDKGGLVEIDSREICDSRILGGFYGVKDGDVQYVNGMLAESMQKGDWVLFKRIDKNDGLYQYLSTVLRYRRLLCSDGTEIRAHNHFRVLFTSDDKICTDDAVCVGPVAFMFEDAMRMFESECVRRLLCKVFEGISVSTNGWKCGVDKGVECFESCCKVACMNGGWCLKEGSNVCKMHFTSLIRMKKRLKGVCGTSIDERVMMYQAICNVLLKHESNSLRCALVLSMVPDIVLHGNELAKTRSVEWGLFNIIWNVRNGDHTLLVGDTGVGKTLMVEYLSQKSCFFVGMPSKLRVVNMSVDFDGMELIGGYGTLNVEREIEEIARSVGANAPLGESNKDKLEFLKKEESMKVNASEKIVGRIDNIMNVVEKKVYFVYKEGLLTQCMMKGEWLLLDEINLCSEETLDLIDGVLEKRQIFLYESGDLKPFEIHPQFMLFACMNPGGDFGKKRYEGPGFNAVYVHDFSTSARDVELVAHSILKGLVNEESRRKMCEFFLELKDKVRKGEIRNEIEPLISGRTFVRVLRFIKARLSKGIENAIYDAYELFVFTQFDFVSRMIAVTMFSKHFGERREEGWKTKVESGFVLTPRIQMCVRTMKLGIECGVALLLQGDTSTGKTSMVMHLAKEIGKRVIRINNHEHTEAADYIGGYSSTTEGIKFRDGVLVQAMRRGDWVILDELNLAPSEVLEILNRLLDDNRQIYVPETDEVVCPHRDFRIFATQNVGYGGRKGLSKAFRNRFVELFFRETGDDEVLEIVHGASRLPMSFCKKMLGVYSGLKTKRSINVLITLRELFKWACRDPRSAEDVCFLGMSMIHERQRGGEDRKRVQEIFVESFGAKSVERYLRMINGDINEKDCGNVFLECGVCSSKTFNLIEKRCGEKFVLTRSFRKLVNLVVLALKSKEPVLIVGETGIGKTKVCDVVSELFGRNLRTLSIHGGVESSDFLGSFVFEECKIVWKDGPLVRAMKNGEVFLIDEINLAEDSVLERLNSLLEPHRTIYIAETGEEVVAHENFMLLATMNPGGDFGKRELSPALRNRFTEIYFEIEKDEVIEVFDRMIEVRLGAESGIGLQEIEEFKQLGKRVDVSVRKLELMIDFICKRYAGESGCIICKDEFNARQVWNEALEIVGEKVMLDVRVKYEEHSGMFGVFPYFAQDALPNEFDFGSPTSAVNLKRILRAMSLGRGIMLEGEPGIGKTSIVQAIARRMGRRSIRINLSEHTELSDLVGSYIPVGGQIRFVGSELLEVLRDGGVVIFDEINLCTQSVIEGLNSVLDYRRKLFIPEMVVDVNEKTFIFATLNPHTSKNGRKELPRSFLDRFIRIRMDMYGPVDVDHIMHRIYAKPAIMKELSLRENIRLNKIGIFEEREVDYMMDEKSIRVGSVKVIRQDGMNADVMLEGRNDVLKASRGFVMIHSQLGQIEKIMKCVEMSIPVVISGGVEKDSLLYFISWMYEIEVVMFSCHKNTDVCDLLGQYQKKEDGMFEWSDSVVVNGVREGKMIVFFGVEHVDKSVFDRLNSLFESERVLNVYEKGIDTDVVVNEKTKLIIVTKDAEGLSPALLDRCMHVKLSNELDYIDVWKLFMRSQMRVEKIVHKDFEGVNMENVECDVRLDLRRFWVLGRWPKVLSKCLNGVFNTIDENEIQRMFRYEEKCIEEKSVDMDEIEFYKKIGYEVYRPCNEEERVNVFREMIDERSEMRRIVMFIKSADFCILKRLRRGEGCNLNFARSVNDLKMKVISAIGNKKFGDYERIKRISKCLSGAQEVKSVEFDHFFMKLIENGRDDPLQMLKHELVFNMNTFENRSMKEIHDMTIQMYKYGRGSIDELIKRYEEGIAEYRMKIEAIEHQMKRDYAGFVKEVKRVDFCSYMCGDRKYYDAFADIFDYYLVYLFGRWIKGEGCSGMCKMRKCNEEMEDKICMDEGSVMYSTLCLNLLKNGIKVIDDLGSIDCKQLKDGFSKYLYNLYYGKPVNRNDLVFESIVFDVPVSVCKKDWIDLGLKFNDEDLNDCLRRMFDVEMHARVIEEFRGRITADDNLVKMMSNDILEMGIFTKIEDIMDHVEKKIEQKKKCLTNYDKVDICSTSEDENSENLIVIGAEKGECNAEDDQDEQLLRRLEILYKDSSVCEIERNYRYFLYLVITPFTLEEAERYFFDCCVYEHVERIRHAREFAIRSKSPMVYNATLKYVGFEIEKMYDARIRNAKSKLRKDPGLYKKTLAELRRFLVLPVTNVLKLEFDEPDPVCQGHHPGKQAFILKDRGECECKDWIELSTRFDRGEIARAVAGRAIKKNEVIEIFFGRLPVDMFSYSEVCLGKVINQMVDDASVLSLMRMGIEYPYVPFLYFVFNFCRDVSDVEEVGEGMETGQGNVNVSEQVKHEDEVEEDYGDQEIVSESDGIDFDNDGNVSTVSDVSDQCDSGVDGSDEEEKEESESDTTEAEEEMDNKMEIEDEGYGTEGSEDEGMEMSCEPLLEEEISEDNNEDEVSDMECDENENDNDQEEEDRDDKINGKMNEYMFEESKVNDNQTCDRADNYERYVYGSNPNDKALCEGEGQGKICGDSESGEGEAVEATVRIVMKDEDCNRLTNMLKMVIEANKSNKYKGDFKSGKKLNMKRLVPYIASGFRRDRIWMKRQKSEKREYVLRLFVDNSKSMYSQEMIDMLLSLYSKISKSFSILGIPVEVYKFGNSLERCEVKSMKFNESQTRIDWIEEFNDGINVILTDGLFQNVGKHHPNFLVLLIDKCNVRKMSKVMVSEGSVFVQKYLDVFPLKYCVIGRIEELESTFVMALGEMLNL</sequence>
<dbReference type="InterPro" id="IPR003593">
    <property type="entry name" value="AAA+_ATPase"/>
</dbReference>
<evidence type="ECO:0000259" key="10">
    <source>
        <dbReference type="SMART" id="SM00382"/>
    </source>
</evidence>
<keyword evidence="8" id="KW-0539">Nucleus</keyword>
<evidence type="ECO:0000256" key="1">
    <source>
        <dbReference type="ARBA" id="ARBA00004604"/>
    </source>
</evidence>
<feature type="region of interest" description="Disordered" evidence="9">
    <location>
        <begin position="2399"/>
        <end position="2542"/>
    </location>
</feature>
<dbReference type="GeneID" id="26262393"/>
<protein>
    <recommendedName>
        <fullName evidence="4">Midasin</fullName>
    </recommendedName>
</protein>
<dbReference type="GO" id="GO:0030687">
    <property type="term" value="C:preribosome, large subunit precursor"/>
    <property type="evidence" value="ECO:0007669"/>
    <property type="project" value="TreeGrafter"/>
</dbReference>
<gene>
    <name evidence="11" type="ORF">M896_091800</name>
</gene>
<name>A0A0B2UDY3_9MICR</name>
<evidence type="ECO:0000256" key="7">
    <source>
        <dbReference type="ARBA" id="ARBA00023186"/>
    </source>
</evidence>
<dbReference type="CDD" id="cd00009">
    <property type="entry name" value="AAA"/>
    <property type="match status" value="3"/>
</dbReference>
<dbReference type="HOGENOM" id="CLU_226725_0_0_1"/>
<evidence type="ECO:0000256" key="3">
    <source>
        <dbReference type="ARBA" id="ARBA00007188"/>
    </source>
</evidence>
<evidence type="ECO:0000313" key="12">
    <source>
        <dbReference type="Proteomes" id="UP000031056"/>
    </source>
</evidence>
<evidence type="ECO:0000256" key="9">
    <source>
        <dbReference type="SAM" id="MobiDB-lite"/>
    </source>
</evidence>